<dbReference type="GO" id="GO:0015934">
    <property type="term" value="C:large ribosomal subunit"/>
    <property type="evidence" value="ECO:0007669"/>
    <property type="project" value="InterPro"/>
</dbReference>
<accession>A0A0R2FLC4</accession>
<proteinExistence type="inferred from homology"/>
<dbReference type="EMBL" id="JQAZ01000001">
    <property type="protein sequence ID" value="KRN34046.1"/>
    <property type="molecule type" value="Genomic_DNA"/>
</dbReference>
<dbReference type="Proteomes" id="UP000051645">
    <property type="component" value="Unassembled WGS sequence"/>
</dbReference>
<evidence type="ECO:0000313" key="8">
    <source>
        <dbReference type="Proteomes" id="UP000051751"/>
    </source>
</evidence>
<dbReference type="PATRIC" id="fig|81857.3.peg.314"/>
<dbReference type="InterPro" id="IPR011332">
    <property type="entry name" value="Ribosomal_zn-bd"/>
</dbReference>
<dbReference type="GO" id="GO:0006412">
    <property type="term" value="P:translation"/>
    <property type="evidence" value="ECO:0007669"/>
    <property type="project" value="InterPro"/>
</dbReference>
<evidence type="ECO:0000313" key="7">
    <source>
        <dbReference type="Proteomes" id="UP000051645"/>
    </source>
</evidence>
<dbReference type="Proteomes" id="UP000051751">
    <property type="component" value="Unassembled WGS sequence"/>
</dbReference>
<organism evidence="5 8">
    <name type="scientific">Lactobacillus selangorensis</name>
    <dbReference type="NCBI Taxonomy" id="81857"/>
    <lineage>
        <taxon>Bacteria</taxon>
        <taxon>Bacillati</taxon>
        <taxon>Bacillota</taxon>
        <taxon>Bacilli</taxon>
        <taxon>Lactobacillales</taxon>
        <taxon>Lactobacillaceae</taxon>
        <taxon>Lactobacillus</taxon>
    </lineage>
</organism>
<dbReference type="PANTHER" id="PTHR35534">
    <property type="entry name" value="50S RIBOSOMAL PROTEIN L32"/>
    <property type="match status" value="1"/>
</dbReference>
<dbReference type="STRING" id="81857.IV38_GL000309"/>
<evidence type="ECO:0000256" key="4">
    <source>
        <dbReference type="ARBA" id="ARBA00035178"/>
    </source>
</evidence>
<gene>
    <name evidence="5" type="ORF">IV38_GL000309</name>
    <name evidence="6" type="ORF">IV40_GL000359</name>
</gene>
<protein>
    <recommendedName>
        <fullName evidence="4">Large ribosomal subunit protein bL32</fullName>
    </recommendedName>
</protein>
<evidence type="ECO:0000313" key="5">
    <source>
        <dbReference type="EMBL" id="KRN29425.1"/>
    </source>
</evidence>
<comment type="caution">
    <text evidence="5">The sequence shown here is derived from an EMBL/GenBank/DDBJ whole genome shotgun (WGS) entry which is preliminary data.</text>
</comment>
<dbReference type="InterPro" id="IPR002677">
    <property type="entry name" value="Ribosomal_bL32"/>
</dbReference>
<keyword evidence="7" id="KW-1185">Reference proteome</keyword>
<dbReference type="AlphaFoldDB" id="A0A0R2FLC4"/>
<keyword evidence="2" id="KW-0689">Ribosomal protein</keyword>
<dbReference type="SUPFAM" id="SSF57829">
    <property type="entry name" value="Zn-binding ribosomal proteins"/>
    <property type="match status" value="1"/>
</dbReference>
<dbReference type="NCBIfam" id="TIGR01031">
    <property type="entry name" value="rpmF_bact"/>
    <property type="match status" value="1"/>
</dbReference>
<evidence type="ECO:0000256" key="2">
    <source>
        <dbReference type="ARBA" id="ARBA00022980"/>
    </source>
</evidence>
<reference evidence="7 8" key="1">
    <citation type="journal article" date="2015" name="Genome Announc.">
        <title>Expanding the biotechnology potential of lactobacilli through comparative genomics of 213 strains and associated genera.</title>
        <authorList>
            <person name="Sun Z."/>
            <person name="Harris H.M."/>
            <person name="McCann A."/>
            <person name="Guo C."/>
            <person name="Argimon S."/>
            <person name="Zhang W."/>
            <person name="Yang X."/>
            <person name="Jeffery I.B."/>
            <person name="Cooney J.C."/>
            <person name="Kagawa T.F."/>
            <person name="Liu W."/>
            <person name="Song Y."/>
            <person name="Salvetti E."/>
            <person name="Wrobel A."/>
            <person name="Rasinkangas P."/>
            <person name="Parkhill J."/>
            <person name="Rea M.C."/>
            <person name="O'Sullivan O."/>
            <person name="Ritari J."/>
            <person name="Douillard F.P."/>
            <person name="Paul Ross R."/>
            <person name="Yang R."/>
            <person name="Briner A.E."/>
            <person name="Felis G.E."/>
            <person name="de Vos W.M."/>
            <person name="Barrangou R."/>
            <person name="Klaenhammer T.R."/>
            <person name="Caufield P.W."/>
            <person name="Cui Y."/>
            <person name="Zhang H."/>
            <person name="O'Toole P.W."/>
        </authorList>
    </citation>
    <scope>NUCLEOTIDE SEQUENCE [LARGE SCALE GENOMIC DNA]</scope>
    <source>
        <strain evidence="5 8">ATCC BAA-66</strain>
        <strain evidence="6 7">DSM 13344</strain>
    </source>
</reference>
<dbReference type="Pfam" id="PF01783">
    <property type="entry name" value="Ribosomal_L32p"/>
    <property type="match status" value="1"/>
</dbReference>
<comment type="similarity">
    <text evidence="1">Belongs to the bacterial ribosomal protein bL32 family.</text>
</comment>
<dbReference type="PANTHER" id="PTHR35534:SF1">
    <property type="entry name" value="LARGE RIBOSOMAL SUBUNIT PROTEIN BL32"/>
    <property type="match status" value="1"/>
</dbReference>
<name>A0A0R2FLC4_9LACO</name>
<dbReference type="GO" id="GO:0003735">
    <property type="term" value="F:structural constituent of ribosome"/>
    <property type="evidence" value="ECO:0007669"/>
    <property type="project" value="InterPro"/>
</dbReference>
<evidence type="ECO:0000256" key="1">
    <source>
        <dbReference type="ARBA" id="ARBA00008560"/>
    </source>
</evidence>
<evidence type="ECO:0000256" key="3">
    <source>
        <dbReference type="ARBA" id="ARBA00023274"/>
    </source>
</evidence>
<sequence>MRRGGKKLTTPNVHFDSTIGEYRVSHHVSPKGFYKGQQVVTPASDANDNN</sequence>
<dbReference type="InterPro" id="IPR044957">
    <property type="entry name" value="Ribosomal_bL32_bact"/>
</dbReference>
<dbReference type="EMBL" id="JQAT01000001">
    <property type="protein sequence ID" value="KRN29425.1"/>
    <property type="molecule type" value="Genomic_DNA"/>
</dbReference>
<evidence type="ECO:0000313" key="6">
    <source>
        <dbReference type="EMBL" id="KRN34046.1"/>
    </source>
</evidence>
<keyword evidence="3" id="KW-0687">Ribonucleoprotein</keyword>